<protein>
    <submittedName>
        <fullName evidence="2">Glycosyltransferase, group 1 family protein</fullName>
        <ecNumber evidence="2">2.4.-.-</ecNumber>
    </submittedName>
</protein>
<dbReference type="PANTHER" id="PTHR12526">
    <property type="entry name" value="GLYCOSYLTRANSFERASE"/>
    <property type="match status" value="1"/>
</dbReference>
<evidence type="ECO:0000313" key="2">
    <source>
        <dbReference type="EMBL" id="EGC04498.1"/>
    </source>
</evidence>
<dbReference type="OrthoDB" id="9806653at2"/>
<keyword evidence="3" id="KW-1185">Reference proteome</keyword>
<comment type="caution">
    <text evidence="2">The sequence shown here is derived from an EMBL/GenBank/DDBJ whole genome shotgun (WGS) entry which is preliminary data.</text>
</comment>
<evidence type="ECO:0000259" key="1">
    <source>
        <dbReference type="Pfam" id="PF00534"/>
    </source>
</evidence>
<dbReference type="STRING" id="246199.CUS_4804"/>
<dbReference type="SUPFAM" id="SSF53756">
    <property type="entry name" value="UDP-Glycosyltransferase/glycogen phosphorylase"/>
    <property type="match status" value="1"/>
</dbReference>
<organism evidence="2 3">
    <name type="scientific">Ruminococcus albus 8</name>
    <dbReference type="NCBI Taxonomy" id="246199"/>
    <lineage>
        <taxon>Bacteria</taxon>
        <taxon>Bacillati</taxon>
        <taxon>Bacillota</taxon>
        <taxon>Clostridia</taxon>
        <taxon>Eubacteriales</taxon>
        <taxon>Oscillospiraceae</taxon>
        <taxon>Ruminococcus</taxon>
    </lineage>
</organism>
<dbReference type="Pfam" id="PF00534">
    <property type="entry name" value="Glycos_transf_1"/>
    <property type="match status" value="1"/>
</dbReference>
<accession>E9S8A5</accession>
<sequence length="388" mass="44810">MKLAFIFDTCFKRYQNHFYSVNLTQELFNSRYLPYFDEIIVIGRYEDADFATVNKMVQSDMKQVKFKCIKNTSRLHRITRIDIEESYIEKVLRSCDAAICRGWWGTKACRKTGTPYMMEVITDAWDSLWNHSTLGKLVAFPYYELQKKAIKQSDYVLYVTEKYLQSRYPTNGKSLGCSDVVIEDLSQDILDKRIKKIESHNGNYIIGTTAAVNIKYKGQEFVIKALGILKKKGITNFEYHLAGNGDNTRLKEIAQKVGVEDQVKFLGGIPHDKISEWLDSIDIYIQPSRTEGLPRALVEAQSRALPCLGSNAGGIPELLDRSCICDKHIDMSKPIANWLLSLTKEKQIRDAKKNFQKAKLYQKDVLDSKRNKFYEKFKEFAKGYKKNQ</sequence>
<dbReference type="Proteomes" id="UP000004259">
    <property type="component" value="Unassembled WGS sequence"/>
</dbReference>
<keyword evidence="2" id="KW-0808">Transferase</keyword>
<reference evidence="2 3" key="1">
    <citation type="submission" date="2011-02" db="EMBL/GenBank/DDBJ databases">
        <authorList>
            <person name="Nelson K.E."/>
            <person name="Sutton G."/>
            <person name="Torralba M."/>
            <person name="Durkin S."/>
            <person name="Harkins D."/>
            <person name="Montgomery R."/>
            <person name="Ziemer C."/>
            <person name="Klaassens E."/>
            <person name="Ocuiv P."/>
            <person name="Morrison M."/>
        </authorList>
    </citation>
    <scope>NUCLEOTIDE SEQUENCE [LARGE SCALE GENOMIC DNA]</scope>
    <source>
        <strain evidence="2 3">8</strain>
    </source>
</reference>
<gene>
    <name evidence="2" type="ORF">CUS_4804</name>
</gene>
<dbReference type="CDD" id="cd03801">
    <property type="entry name" value="GT4_PimA-like"/>
    <property type="match status" value="1"/>
</dbReference>
<keyword evidence="2" id="KW-0328">Glycosyltransferase</keyword>
<feature type="domain" description="Glycosyl transferase family 1" evidence="1">
    <location>
        <begin position="194"/>
        <end position="320"/>
    </location>
</feature>
<name>E9S8A5_RUMAL</name>
<dbReference type="Gene3D" id="3.40.50.2000">
    <property type="entry name" value="Glycogen Phosphorylase B"/>
    <property type="match status" value="2"/>
</dbReference>
<dbReference type="RefSeq" id="WP_002847195.1">
    <property type="nucleotide sequence ID" value="NZ_ADKM02000019.1"/>
</dbReference>
<dbReference type="GO" id="GO:0016757">
    <property type="term" value="F:glycosyltransferase activity"/>
    <property type="evidence" value="ECO:0007669"/>
    <property type="project" value="UniProtKB-KW"/>
</dbReference>
<dbReference type="EMBL" id="ADKM02000019">
    <property type="protein sequence ID" value="EGC04498.1"/>
    <property type="molecule type" value="Genomic_DNA"/>
</dbReference>
<dbReference type="EC" id="2.4.-.-" evidence="2"/>
<dbReference type="AlphaFoldDB" id="E9S8A5"/>
<dbReference type="InterPro" id="IPR001296">
    <property type="entry name" value="Glyco_trans_1"/>
</dbReference>
<dbReference type="PANTHER" id="PTHR12526:SF630">
    <property type="entry name" value="GLYCOSYLTRANSFERASE"/>
    <property type="match status" value="1"/>
</dbReference>
<evidence type="ECO:0000313" key="3">
    <source>
        <dbReference type="Proteomes" id="UP000004259"/>
    </source>
</evidence>
<proteinExistence type="predicted"/>
<dbReference type="eggNOG" id="COG0438">
    <property type="taxonomic scope" value="Bacteria"/>
</dbReference>